<sequence length="189" mass="20954">MYRQPREAFEARIHTLEHRIYGQIYLIPGSGTADLLNAEGKAYLPVTGALLYEAGHKHPPEAGELKASSAFVALQKTYLRWLVGGRPATPRASRAMLEKKRLALLYGSYLLAGDLEIPKGVRLSDYLSSAKPFQTLYTAGLYLLQPQKPVVELEPYELFEFVTVNLYQAEGVIEAPAPSGQDTRLTLFG</sequence>
<keyword evidence="2" id="KW-1185">Reference proteome</keyword>
<reference evidence="1 2" key="1">
    <citation type="submission" date="2018-08" db="EMBL/GenBank/DDBJ databases">
        <title>Meiothermus roseus NBRC 110900 genome sequencing project.</title>
        <authorList>
            <person name="Da Costa M.S."/>
            <person name="Albuquerque L."/>
            <person name="Raposo P."/>
            <person name="Froufe H.J.C."/>
            <person name="Barroso C.S."/>
            <person name="Egas C."/>
        </authorList>
    </citation>
    <scope>NUCLEOTIDE SEQUENCE [LARGE SCALE GENOMIC DNA]</scope>
    <source>
        <strain evidence="1 2">NBRC 110900</strain>
    </source>
</reference>
<dbReference type="Proteomes" id="UP000265341">
    <property type="component" value="Unassembled WGS sequence"/>
</dbReference>
<dbReference type="InterPro" id="IPR049210">
    <property type="entry name" value="DUF6812"/>
</dbReference>
<proteinExistence type="predicted"/>
<dbReference type="EMBL" id="QWLA01000018">
    <property type="protein sequence ID" value="RIH87573.1"/>
    <property type="molecule type" value="Genomic_DNA"/>
</dbReference>
<protein>
    <submittedName>
        <fullName evidence="1">Uncharacterized protein</fullName>
    </submittedName>
</protein>
<comment type="caution">
    <text evidence="1">The sequence shown here is derived from an EMBL/GenBank/DDBJ whole genome shotgun (WGS) entry which is preliminary data.</text>
</comment>
<dbReference type="Pfam" id="PF20660">
    <property type="entry name" value="DUF6812"/>
    <property type="match status" value="1"/>
</dbReference>
<gene>
    <name evidence="1" type="ORF">Mrose_01282</name>
</gene>
<dbReference type="RefSeq" id="WP_119276626.1">
    <property type="nucleotide sequence ID" value="NZ_QWLA01000018.1"/>
</dbReference>
<organism evidence="1 2">
    <name type="scientific">Calidithermus roseus</name>
    <dbReference type="NCBI Taxonomy" id="1644118"/>
    <lineage>
        <taxon>Bacteria</taxon>
        <taxon>Thermotogati</taxon>
        <taxon>Deinococcota</taxon>
        <taxon>Deinococci</taxon>
        <taxon>Thermales</taxon>
        <taxon>Thermaceae</taxon>
        <taxon>Calidithermus</taxon>
    </lineage>
</organism>
<name>A0A399EV98_9DEIN</name>
<accession>A0A399EV98</accession>
<dbReference type="AlphaFoldDB" id="A0A399EV98"/>
<evidence type="ECO:0000313" key="2">
    <source>
        <dbReference type="Proteomes" id="UP000265341"/>
    </source>
</evidence>
<evidence type="ECO:0000313" key="1">
    <source>
        <dbReference type="EMBL" id="RIH87573.1"/>
    </source>
</evidence>
<dbReference type="OrthoDB" id="31182at2"/>